<evidence type="ECO:0000256" key="11">
    <source>
        <dbReference type="RuleBase" id="RU365087"/>
    </source>
</evidence>
<keyword evidence="8 11" id="KW-1133">Transmembrane helix</keyword>
<name>A0A2W4QK99_9GAMM</name>
<evidence type="ECO:0000256" key="2">
    <source>
        <dbReference type="ARBA" id="ARBA00008445"/>
    </source>
</evidence>
<evidence type="ECO:0000256" key="9">
    <source>
        <dbReference type="ARBA" id="ARBA00023010"/>
    </source>
</evidence>
<evidence type="ECO:0000256" key="5">
    <source>
        <dbReference type="ARBA" id="ARBA00022475"/>
    </source>
</evidence>
<organism evidence="13 14">
    <name type="scientific">Candidatus Methylumidiphilus alinenensis</name>
    <dbReference type="NCBI Taxonomy" id="2202197"/>
    <lineage>
        <taxon>Bacteria</taxon>
        <taxon>Pseudomonadati</taxon>
        <taxon>Pseudomonadota</taxon>
        <taxon>Gammaproteobacteria</taxon>
        <taxon>Methylococcales</taxon>
        <taxon>Candidatus Methylumidiphilus</taxon>
    </lineage>
</organism>
<evidence type="ECO:0000313" key="13">
    <source>
        <dbReference type="EMBL" id="PZN70839.1"/>
    </source>
</evidence>
<dbReference type="PRINTS" id="PR01651">
    <property type="entry name" value="SECGEXPORT"/>
</dbReference>
<evidence type="ECO:0000256" key="1">
    <source>
        <dbReference type="ARBA" id="ARBA00004651"/>
    </source>
</evidence>
<protein>
    <recommendedName>
        <fullName evidence="3 11">Protein-export membrane protein SecG</fullName>
    </recommendedName>
</protein>
<feature type="transmembrane region" description="Helical" evidence="11">
    <location>
        <begin position="51"/>
        <end position="73"/>
    </location>
</feature>
<reference evidence="13 14" key="1">
    <citation type="journal article" date="2018" name="Aquat. Microb. Ecol.">
        <title>Gammaproteobacterial methanotrophs dominate.</title>
        <authorList>
            <person name="Rissanen A.J."/>
            <person name="Saarenheimo J."/>
            <person name="Tiirola M."/>
            <person name="Peura S."/>
            <person name="Aalto S.L."/>
            <person name="Karvinen A."/>
            <person name="Nykanen H."/>
        </authorList>
    </citation>
    <scope>NUCLEOTIDE SEQUENCE [LARGE SCALE GENOMIC DNA]</scope>
    <source>
        <strain evidence="13">AMbin10</strain>
    </source>
</reference>
<comment type="subcellular location">
    <subcellularLocation>
        <location evidence="1 11">Cell membrane</location>
        <topology evidence="1 11">Multi-pass membrane protein</topology>
    </subcellularLocation>
</comment>
<keyword evidence="5 11" id="KW-1003">Cell membrane</keyword>
<dbReference type="GO" id="GO:0009306">
    <property type="term" value="P:protein secretion"/>
    <property type="evidence" value="ECO:0007669"/>
    <property type="project" value="UniProtKB-UniRule"/>
</dbReference>
<dbReference type="AlphaFoldDB" id="A0A2W4QK99"/>
<dbReference type="Pfam" id="PF03840">
    <property type="entry name" value="SecG"/>
    <property type="match status" value="1"/>
</dbReference>
<dbReference type="GO" id="GO:0015450">
    <property type="term" value="F:protein-transporting ATPase activity"/>
    <property type="evidence" value="ECO:0007669"/>
    <property type="project" value="UniProtKB-UniRule"/>
</dbReference>
<dbReference type="InterPro" id="IPR004692">
    <property type="entry name" value="SecG"/>
</dbReference>
<dbReference type="NCBIfam" id="TIGR00810">
    <property type="entry name" value="secG"/>
    <property type="match status" value="1"/>
</dbReference>
<dbReference type="Proteomes" id="UP000249396">
    <property type="component" value="Unassembled WGS sequence"/>
</dbReference>
<comment type="similarity">
    <text evidence="2 11">Belongs to the SecG family.</text>
</comment>
<dbReference type="GO" id="GO:0065002">
    <property type="term" value="P:intracellular protein transmembrane transport"/>
    <property type="evidence" value="ECO:0007669"/>
    <property type="project" value="TreeGrafter"/>
</dbReference>
<dbReference type="GO" id="GO:0043952">
    <property type="term" value="P:protein transport by the Sec complex"/>
    <property type="evidence" value="ECO:0007669"/>
    <property type="project" value="TreeGrafter"/>
</dbReference>
<gene>
    <name evidence="13" type="ORF">DM484_27730</name>
</gene>
<feature type="region of interest" description="Disordered" evidence="12">
    <location>
        <begin position="87"/>
        <end position="128"/>
    </location>
</feature>
<evidence type="ECO:0000313" key="14">
    <source>
        <dbReference type="Proteomes" id="UP000249396"/>
    </source>
</evidence>
<dbReference type="PANTHER" id="PTHR34182:SF1">
    <property type="entry name" value="PROTEIN-EXPORT MEMBRANE PROTEIN SECG"/>
    <property type="match status" value="1"/>
</dbReference>
<keyword evidence="10 11" id="KW-0472">Membrane</keyword>
<evidence type="ECO:0000256" key="12">
    <source>
        <dbReference type="SAM" id="MobiDB-lite"/>
    </source>
</evidence>
<dbReference type="PANTHER" id="PTHR34182">
    <property type="entry name" value="PROTEIN-EXPORT MEMBRANE PROTEIN SECG"/>
    <property type="match status" value="1"/>
</dbReference>
<dbReference type="EMBL" id="QJPH01000541">
    <property type="protein sequence ID" value="PZN70839.1"/>
    <property type="molecule type" value="Genomic_DNA"/>
</dbReference>
<evidence type="ECO:0000256" key="10">
    <source>
        <dbReference type="ARBA" id="ARBA00023136"/>
    </source>
</evidence>
<evidence type="ECO:0000256" key="7">
    <source>
        <dbReference type="ARBA" id="ARBA00022927"/>
    </source>
</evidence>
<keyword evidence="4 11" id="KW-0813">Transport</keyword>
<evidence type="ECO:0000256" key="3">
    <source>
        <dbReference type="ARBA" id="ARBA00017876"/>
    </source>
</evidence>
<keyword evidence="7 11" id="KW-0653">Protein transport</keyword>
<proteinExistence type="inferred from homology"/>
<evidence type="ECO:0000256" key="4">
    <source>
        <dbReference type="ARBA" id="ARBA00022448"/>
    </source>
</evidence>
<comment type="caution">
    <text evidence="13">The sequence shown here is derived from an EMBL/GenBank/DDBJ whole genome shotgun (WGS) entry which is preliminary data.</text>
</comment>
<comment type="function">
    <text evidence="11">Involved in protein export. Participates in an early event of protein translocation.</text>
</comment>
<sequence>MMQALTVLHVIVALAIIGIVLLQQGRGADAGAGFGGGASNTVFGARGTASFLSRTTAILAALFFSTSILLAYLGARQDNKGHNILDIPASEQIKSDLPPTSSQPVTAPPKSDLPDQPPALPNKTPGVK</sequence>
<comment type="caution">
    <text evidence="11">Lacks conserved residue(s) required for the propagation of feature annotation.</text>
</comment>
<keyword evidence="9 11" id="KW-0811">Translocation</keyword>
<evidence type="ECO:0000256" key="6">
    <source>
        <dbReference type="ARBA" id="ARBA00022692"/>
    </source>
</evidence>
<keyword evidence="6 11" id="KW-0812">Transmembrane</keyword>
<evidence type="ECO:0000256" key="8">
    <source>
        <dbReference type="ARBA" id="ARBA00022989"/>
    </source>
</evidence>
<dbReference type="GO" id="GO:0005886">
    <property type="term" value="C:plasma membrane"/>
    <property type="evidence" value="ECO:0007669"/>
    <property type="project" value="UniProtKB-SubCell"/>
</dbReference>
<accession>A0A2W4QK99</accession>